<evidence type="ECO:0000313" key="1">
    <source>
        <dbReference type="EMBL" id="ACB91973.1"/>
    </source>
</evidence>
<accession>B2I8Z6</accession>
<dbReference type="Proteomes" id="UP000001698">
    <property type="component" value="Chromosome"/>
</dbReference>
<sequence>MSFKHEVEIDPYAEAHEPYPLILAEKVQIDCYIRLRVPRTIDVCLSSLQLTGTDTTHVAVELKKPQGNRPLTFGFVLTGKCRGNTTITAKMELTNGVVSKRTFHVVVRSCCG</sequence>
<evidence type="ECO:0008006" key="3">
    <source>
        <dbReference type="Google" id="ProtNLM"/>
    </source>
</evidence>
<proteinExistence type="predicted"/>
<name>B2I8Z6_XYLF2</name>
<dbReference type="HOGENOM" id="CLU_2144910_0_0_6"/>
<reference evidence="1 2" key="1">
    <citation type="journal article" date="2010" name="J. Bacteriol.">
        <title>Whole genome sequences of two Xylella fastidiosa strains (M12 and M23) causing almond leaf scorch disease in California.</title>
        <authorList>
            <person name="Chen J."/>
            <person name="Xie G."/>
            <person name="Han S."/>
            <person name="Chertkov O."/>
            <person name="Sims D."/>
            <person name="Civerolo E.L."/>
        </authorList>
    </citation>
    <scope>NUCLEOTIDE SEQUENCE [LARGE SCALE GENOMIC DNA]</scope>
    <source>
        <strain evidence="1 2">M23</strain>
    </source>
</reference>
<dbReference type="EMBL" id="CP001011">
    <property type="protein sequence ID" value="ACB91973.1"/>
    <property type="molecule type" value="Genomic_DNA"/>
</dbReference>
<dbReference type="KEGG" id="xfn:XfasM23_0529"/>
<gene>
    <name evidence="1" type="ordered locus">XfasM23_0529</name>
</gene>
<organism evidence="1 2">
    <name type="scientific">Xylella fastidiosa (strain M23)</name>
    <dbReference type="NCBI Taxonomy" id="405441"/>
    <lineage>
        <taxon>Bacteria</taxon>
        <taxon>Pseudomonadati</taxon>
        <taxon>Pseudomonadota</taxon>
        <taxon>Gammaproteobacteria</taxon>
        <taxon>Lysobacterales</taxon>
        <taxon>Lysobacteraceae</taxon>
        <taxon>Xylella</taxon>
    </lineage>
</organism>
<protein>
    <recommendedName>
        <fullName evidence="3">Ig-like SoxY domain-containing protein</fullName>
    </recommendedName>
</protein>
<evidence type="ECO:0000313" key="2">
    <source>
        <dbReference type="Proteomes" id="UP000001698"/>
    </source>
</evidence>
<dbReference type="AlphaFoldDB" id="B2I8Z6"/>